<sequence>MNALVYHSADKESWQKMPMPVIQYSTDAVVKMKKAVIYETDIPVMNGNALSLTDGRIVGHEGVGVIEEVGKAVSNFKKGDHVLIFSTTSCGVCANCAQGLYSLCEKGGKMLGNVIDGTQAEYVRIPYADGSLFPISADADEGVLVKLMLHLNTLAKKKVV</sequence>
<evidence type="ECO:0000313" key="1">
    <source>
        <dbReference type="EMBL" id="KAI9449986.1"/>
    </source>
</evidence>
<organism evidence="1 2">
    <name type="scientific">Russula earlei</name>
    <dbReference type="NCBI Taxonomy" id="71964"/>
    <lineage>
        <taxon>Eukaryota</taxon>
        <taxon>Fungi</taxon>
        <taxon>Dikarya</taxon>
        <taxon>Basidiomycota</taxon>
        <taxon>Agaricomycotina</taxon>
        <taxon>Agaricomycetes</taxon>
        <taxon>Russulales</taxon>
        <taxon>Russulaceae</taxon>
        <taxon>Russula</taxon>
    </lineage>
</organism>
<gene>
    <name evidence="1" type="ORF">F5148DRAFT_987303</name>
</gene>
<evidence type="ECO:0000313" key="2">
    <source>
        <dbReference type="Proteomes" id="UP001207468"/>
    </source>
</evidence>
<dbReference type="EMBL" id="JAGFNK010000459">
    <property type="protein sequence ID" value="KAI9449986.1"/>
    <property type="molecule type" value="Genomic_DNA"/>
</dbReference>
<protein>
    <submittedName>
        <fullName evidence="1">Chaperonin 10-like protein</fullName>
    </submittedName>
</protein>
<keyword evidence="2" id="KW-1185">Reference proteome</keyword>
<comment type="caution">
    <text evidence="1">The sequence shown here is derived from an EMBL/GenBank/DDBJ whole genome shotgun (WGS) entry which is preliminary data.</text>
</comment>
<dbReference type="Proteomes" id="UP001207468">
    <property type="component" value="Unassembled WGS sequence"/>
</dbReference>
<reference evidence="1" key="1">
    <citation type="submission" date="2021-03" db="EMBL/GenBank/DDBJ databases">
        <title>Evolutionary priming and transition to the ectomycorrhizal habit in an iconic lineage of mushroom-forming fungi: is preadaptation a requirement?</title>
        <authorList>
            <consortium name="DOE Joint Genome Institute"/>
            <person name="Looney B.P."/>
            <person name="Miyauchi S."/>
            <person name="Morin E."/>
            <person name="Drula E."/>
            <person name="Courty P.E."/>
            <person name="Chicoki N."/>
            <person name="Fauchery L."/>
            <person name="Kohler A."/>
            <person name="Kuo A."/>
            <person name="LaButti K."/>
            <person name="Pangilinan J."/>
            <person name="Lipzen A."/>
            <person name="Riley R."/>
            <person name="Andreopoulos W."/>
            <person name="He G."/>
            <person name="Johnson J."/>
            <person name="Barry K.W."/>
            <person name="Grigoriev I.V."/>
            <person name="Nagy L."/>
            <person name="Hibbett D."/>
            <person name="Henrissat B."/>
            <person name="Matheny P.B."/>
            <person name="Labbe J."/>
            <person name="Martin A.F."/>
        </authorList>
    </citation>
    <scope>NUCLEOTIDE SEQUENCE</scope>
    <source>
        <strain evidence="1">BPL698</strain>
    </source>
</reference>
<proteinExistence type="predicted"/>
<accession>A0ACC0TVW1</accession>
<name>A0ACC0TVW1_9AGAM</name>